<name>A0A410TCD1_9CAUD</name>
<reference evidence="1 2" key="1">
    <citation type="submission" date="2019-01" db="EMBL/GenBank/DDBJ databases">
        <authorList>
            <person name="Fisher A."/>
            <person name="Galvan P."/>
            <person name="Koga A.P."/>
            <person name="Garlena R.A."/>
            <person name="Russell D.A."/>
            <person name="Pope W.H."/>
            <person name="Jacobs-Sera D."/>
            <person name="Hatfull G.F."/>
        </authorList>
    </citation>
    <scope>NUCLEOTIDE SEQUENCE [LARGE SCALE GENOMIC DNA]</scope>
</reference>
<proteinExistence type="predicted"/>
<evidence type="ECO:0000313" key="2">
    <source>
        <dbReference type="Proteomes" id="UP000290209"/>
    </source>
</evidence>
<dbReference type="EMBL" id="MK376957">
    <property type="protein sequence ID" value="QAU06730.1"/>
    <property type="molecule type" value="Genomic_DNA"/>
</dbReference>
<organism evidence="1 2">
    <name type="scientific">Gordonia phage Duffington</name>
    <dbReference type="NCBI Taxonomy" id="2507858"/>
    <lineage>
        <taxon>Viruses</taxon>
        <taxon>Duplodnaviria</taxon>
        <taxon>Heunggongvirae</taxon>
        <taxon>Uroviricota</taxon>
        <taxon>Caudoviricetes</taxon>
        <taxon>Deejayvirinae</taxon>
        <taxon>Kenoshavirus</taxon>
        <taxon>Kenoshavirus duffington</taxon>
    </lineage>
</organism>
<dbReference type="KEGG" id="vg:55613905"/>
<gene>
    <name evidence="1" type="primary">24</name>
    <name evidence="1" type="ORF">SEA_DUFFINGTON_24</name>
</gene>
<sequence>MARPRLELQQVLKEIVPNVYFQPPNGLSMTYPCIIYARDTMDVSYADNSPYRHAIRYEVTVVDQNPDSDLVQKVANLPLASHNRFFTSDNLNHDVFTLYF</sequence>
<dbReference type="GeneID" id="55613905"/>
<accession>A0A410TCD1</accession>
<evidence type="ECO:0000313" key="1">
    <source>
        <dbReference type="EMBL" id="QAU06730.1"/>
    </source>
</evidence>
<dbReference type="Proteomes" id="UP000290209">
    <property type="component" value="Segment"/>
</dbReference>
<evidence type="ECO:0008006" key="3">
    <source>
        <dbReference type="Google" id="ProtNLM"/>
    </source>
</evidence>
<protein>
    <recommendedName>
        <fullName evidence="3">Tail terminator</fullName>
    </recommendedName>
</protein>
<dbReference type="RefSeq" id="YP_009843613.1">
    <property type="nucleotide sequence ID" value="NC_048750.1"/>
</dbReference>
<keyword evidence="2" id="KW-1185">Reference proteome</keyword>